<sequence length="187" mass="20616">MNQPDRYSRFVLPEGKDKVEFHTDTKIKNAGHYVIRLEDHTVGNLIRQQLHSDEAVVFAGYRIPHPLDPLMVVRIQTTDAKMPQEAMAHALNDLRAEISELKASLQAQVPRPEDPAQQQQQQYMAQQQQQAGMDPTYGQQQGGFNPGGYGAPGGYGGAAEMQHCSQSYSLASVDTLTCVVLLGIVVV</sequence>
<evidence type="ECO:0000313" key="9">
    <source>
        <dbReference type="Proteomes" id="UP001244341"/>
    </source>
</evidence>
<evidence type="ECO:0000313" key="8">
    <source>
        <dbReference type="EMBL" id="WIA12074.1"/>
    </source>
</evidence>
<dbReference type="Pfam" id="PF13656">
    <property type="entry name" value="RNA_pol_L_2"/>
    <property type="match status" value="1"/>
</dbReference>
<dbReference type="CDD" id="cd06926">
    <property type="entry name" value="RNAP_II_RPB11"/>
    <property type="match status" value="1"/>
</dbReference>
<dbReference type="Proteomes" id="UP001244341">
    <property type="component" value="Chromosome 3b"/>
</dbReference>
<dbReference type="InterPro" id="IPR037685">
    <property type="entry name" value="RBP11"/>
</dbReference>
<proteinExistence type="inferred from homology"/>
<keyword evidence="4" id="KW-0539">Nucleus</keyword>
<dbReference type="PROSITE" id="PS01154">
    <property type="entry name" value="RNA_POL_L_13KD"/>
    <property type="match status" value="1"/>
</dbReference>
<gene>
    <name evidence="8" type="ORF">OEZ85_012151</name>
</gene>
<evidence type="ECO:0000256" key="1">
    <source>
        <dbReference type="ARBA" id="ARBA00004123"/>
    </source>
</evidence>
<reference evidence="8 9" key="1">
    <citation type="submission" date="2023-05" db="EMBL/GenBank/DDBJ databases">
        <title>A 100% complete, gapless, phased diploid assembly of the Scenedesmus obliquus UTEX 3031 genome.</title>
        <authorList>
            <person name="Biondi T.C."/>
            <person name="Hanschen E.R."/>
            <person name="Kwon T."/>
            <person name="Eng W."/>
            <person name="Kruse C.P.S."/>
            <person name="Koehler S.I."/>
            <person name="Kunde Y."/>
            <person name="Gleasner C.D."/>
            <person name="You Mak K.T."/>
            <person name="Polle J."/>
            <person name="Hovde B.T."/>
            <person name="Starkenburg S.R."/>
        </authorList>
    </citation>
    <scope>NUCLEOTIDE SEQUENCE [LARGE SCALE GENOMIC DNA]</scope>
    <source>
        <strain evidence="8 9">DOE0152z</strain>
    </source>
</reference>
<evidence type="ECO:0000256" key="5">
    <source>
        <dbReference type="ARBA" id="ARBA00025751"/>
    </source>
</evidence>
<dbReference type="EMBL" id="CP126210">
    <property type="protein sequence ID" value="WIA12074.1"/>
    <property type="molecule type" value="Genomic_DNA"/>
</dbReference>
<feature type="region of interest" description="Disordered" evidence="6">
    <location>
        <begin position="106"/>
        <end position="149"/>
    </location>
</feature>
<comment type="similarity">
    <text evidence="5">Belongs to the archaeal Rpo11/eukaryotic RPB11/RPC19 RNA polymerase subunit family.</text>
</comment>
<dbReference type="HAMAP" id="MF_00261">
    <property type="entry name" value="RNApol_arch_Rpo11"/>
    <property type="match status" value="1"/>
</dbReference>
<evidence type="ECO:0000256" key="2">
    <source>
        <dbReference type="ARBA" id="ARBA00022478"/>
    </source>
</evidence>
<dbReference type="InterPro" id="IPR009025">
    <property type="entry name" value="RBP11-like_dimer"/>
</dbReference>
<dbReference type="PANTHER" id="PTHR13946">
    <property type="entry name" value="DNA-DIRECTED RNA POLYMERASE I,II,III"/>
    <property type="match status" value="1"/>
</dbReference>
<dbReference type="PANTHER" id="PTHR13946:SF16">
    <property type="entry name" value="DNA-DIRECTED RNA POLYMERASE II SUBUNIT RPB11"/>
    <property type="match status" value="1"/>
</dbReference>
<comment type="subcellular location">
    <subcellularLocation>
        <location evidence="1">Nucleus</location>
    </subcellularLocation>
</comment>
<dbReference type="InterPro" id="IPR008193">
    <property type="entry name" value="RNA_pol_Rpb11_13-16kDa_CS"/>
</dbReference>
<dbReference type="InterPro" id="IPR036603">
    <property type="entry name" value="RBP11-like"/>
</dbReference>
<evidence type="ECO:0000259" key="7">
    <source>
        <dbReference type="Pfam" id="PF13656"/>
    </source>
</evidence>
<evidence type="ECO:0000256" key="4">
    <source>
        <dbReference type="ARBA" id="ARBA00023242"/>
    </source>
</evidence>
<feature type="compositionally biased region" description="Low complexity" evidence="6">
    <location>
        <begin position="116"/>
        <end position="139"/>
    </location>
</feature>
<evidence type="ECO:0000256" key="6">
    <source>
        <dbReference type="SAM" id="MobiDB-lite"/>
    </source>
</evidence>
<organism evidence="8 9">
    <name type="scientific">Tetradesmus obliquus</name>
    <name type="common">Green alga</name>
    <name type="synonym">Acutodesmus obliquus</name>
    <dbReference type="NCBI Taxonomy" id="3088"/>
    <lineage>
        <taxon>Eukaryota</taxon>
        <taxon>Viridiplantae</taxon>
        <taxon>Chlorophyta</taxon>
        <taxon>core chlorophytes</taxon>
        <taxon>Chlorophyceae</taxon>
        <taxon>CS clade</taxon>
        <taxon>Sphaeropleales</taxon>
        <taxon>Scenedesmaceae</taxon>
        <taxon>Tetradesmus</taxon>
    </lineage>
</organism>
<feature type="compositionally biased region" description="Gly residues" evidence="6">
    <location>
        <begin position="140"/>
        <end position="149"/>
    </location>
</feature>
<dbReference type="Gene3D" id="3.30.1360.10">
    <property type="entry name" value="RNA polymerase, RBP11-like subunit"/>
    <property type="match status" value="1"/>
</dbReference>
<keyword evidence="3" id="KW-0804">Transcription</keyword>
<keyword evidence="9" id="KW-1185">Reference proteome</keyword>
<keyword evidence="2" id="KW-0240">DNA-directed RNA polymerase</keyword>
<feature type="domain" description="DNA-directed RNA polymerase RBP11-like dimerisation" evidence="7">
    <location>
        <begin position="33"/>
        <end position="102"/>
    </location>
</feature>
<dbReference type="InterPro" id="IPR022905">
    <property type="entry name" value="Rpo11-like"/>
</dbReference>
<protein>
    <recommendedName>
        <fullName evidence="7">DNA-directed RNA polymerase RBP11-like dimerisation domain-containing protein</fullName>
    </recommendedName>
</protein>
<accession>A0ABY8TSG4</accession>
<dbReference type="SUPFAM" id="SSF55257">
    <property type="entry name" value="RBP11-like subunits of RNA polymerase"/>
    <property type="match status" value="1"/>
</dbReference>
<name>A0ABY8TSG4_TETOB</name>
<evidence type="ECO:0000256" key="3">
    <source>
        <dbReference type="ARBA" id="ARBA00023163"/>
    </source>
</evidence>